<dbReference type="Pfam" id="PF14493">
    <property type="entry name" value="HTH_40"/>
    <property type="match status" value="1"/>
</dbReference>
<gene>
    <name evidence="2" type="ORF">ELS83_18085</name>
</gene>
<dbReference type="InterPro" id="IPR044876">
    <property type="entry name" value="HRDC_dom_sf"/>
</dbReference>
<dbReference type="GO" id="GO:0004386">
    <property type="term" value="F:helicase activity"/>
    <property type="evidence" value="ECO:0007669"/>
    <property type="project" value="UniProtKB-KW"/>
</dbReference>
<dbReference type="InterPro" id="IPR010997">
    <property type="entry name" value="HRDC-like_sf"/>
</dbReference>
<dbReference type="SUPFAM" id="SSF52540">
    <property type="entry name" value="P-loop containing nucleoside triphosphate hydrolases"/>
    <property type="match status" value="2"/>
</dbReference>
<dbReference type="Proteomes" id="UP000732105">
    <property type="component" value="Unassembled WGS sequence"/>
</dbReference>
<reference evidence="2 3" key="1">
    <citation type="submission" date="2018-12" db="EMBL/GenBank/DDBJ databases">
        <title>Marinifilum JC070 sp. nov., a marine bacterium isolated from Yongle Blue Hole in the South China Sea.</title>
        <authorList>
            <person name="Fu T."/>
        </authorList>
    </citation>
    <scope>NUCLEOTIDE SEQUENCE [LARGE SCALE GENOMIC DNA]</scope>
    <source>
        <strain evidence="2 3">JC070</strain>
    </source>
</reference>
<dbReference type="Pfam" id="PF00570">
    <property type="entry name" value="HRDC"/>
    <property type="match status" value="1"/>
</dbReference>
<keyword evidence="2" id="KW-0547">Nucleotide-binding</keyword>
<dbReference type="PANTHER" id="PTHR47642">
    <property type="entry name" value="ATP-DEPENDENT DNA HELICASE"/>
    <property type="match status" value="1"/>
</dbReference>
<name>A0ABX1X0W4_9BACT</name>
<keyword evidence="2" id="KW-0378">Hydrolase</keyword>
<dbReference type="Gene3D" id="3.40.50.300">
    <property type="entry name" value="P-loop containing nucleotide triphosphate hydrolases"/>
    <property type="match status" value="2"/>
</dbReference>
<dbReference type="InterPro" id="IPR002121">
    <property type="entry name" value="HRDC_dom"/>
</dbReference>
<dbReference type="Gene3D" id="1.10.150.80">
    <property type="entry name" value="HRDC domain"/>
    <property type="match status" value="1"/>
</dbReference>
<comment type="caution">
    <text evidence="2">The sequence shown here is derived from an EMBL/GenBank/DDBJ whole genome shotgun (WGS) entry which is preliminary data.</text>
</comment>
<keyword evidence="2" id="KW-0067">ATP-binding</keyword>
<sequence>MVSSCSKELYQMESNSQLKLAHQFVRNTNTTIFLTGKAGTGKTTFLRQLQTELPKRMVVVAPTGVAAINAGGVTIHSFFQLPFGPILPGQILNEKANANEASVRKYRKEKINLIKSLDLLIIDEISMVRADLLDGIDEVLRKFKNRNLPFGGVQVLMIGDLQQLPPVVKNEEWSLLSQHYETAFFFSSRAFRSCQHISIELKHVYRQKDQDFIKILNEIRNNQLSRSSFMELEKRYLPNFDPNQEEGYITLTTHNARAQKINDEKLGKLNSKTESFSAIIDGQFPEYSYPTDQDLKLKVGAQVMFVKNDSSPEKLFYNGKIGSVTGFNEDAILVQCDGSDSEIEVHPEEWQSIKYSINQDSKEIQEDVVGQFTQYPLKLAWAITIHKSQGLTFEKAIIDANAAFAHGQVYVALSRCKSLEGLVLKSKLSESGMICDRSVSQFTQYIENNPPKQEQLEIARRQFQFQLLEELFSYSDINRIYRNLNRQLQDNLKAFQGNLPEKIKTGFADFQTDILTVGDKFVPSLKNYCFGNEKLDDNKEAQERISKGCKYFADKLDKHVFSVLNDYSLDTDNQAIEKVIAEYIKQLYELTSVKLTCIKACFEGFKLDSYLDIRAKAHLEKYSFRAKRKRDVVDENVEHAALLRKLKNWRKELSEKMSAPAYMIASQRSLVDIANMLPCSAEQLKSVKGFGKKKIERYGADVIKLVMEYRQEKGLGMLNFAPEPEVKVKKPNTKEVTYDMFKEGKNVREISALRNLSQTTIESHLAHYVGLGMLDLKDFVESDKIENIKKQFKVHGTDTINPVKEALGSKYTYAELRYVQAFLRNSKE</sequence>
<keyword evidence="3" id="KW-1185">Reference proteome</keyword>
<evidence type="ECO:0000259" key="1">
    <source>
        <dbReference type="PROSITE" id="PS50967"/>
    </source>
</evidence>
<organism evidence="2 3">
    <name type="scientific">Marinifilum caeruleilacunae</name>
    <dbReference type="NCBI Taxonomy" id="2499076"/>
    <lineage>
        <taxon>Bacteria</taxon>
        <taxon>Pseudomonadati</taxon>
        <taxon>Bacteroidota</taxon>
        <taxon>Bacteroidia</taxon>
        <taxon>Marinilabiliales</taxon>
        <taxon>Marinifilaceae</taxon>
    </lineage>
</organism>
<dbReference type="InterPro" id="IPR029491">
    <property type="entry name" value="Helicase_HTH"/>
</dbReference>
<dbReference type="SUPFAM" id="SSF47819">
    <property type="entry name" value="HRDC-like"/>
    <property type="match status" value="1"/>
</dbReference>
<proteinExistence type="predicted"/>
<dbReference type="InterPro" id="IPR051055">
    <property type="entry name" value="PIF1_helicase"/>
</dbReference>
<feature type="domain" description="HRDC" evidence="1">
    <location>
        <begin position="636"/>
        <end position="716"/>
    </location>
</feature>
<dbReference type="SMART" id="SM00341">
    <property type="entry name" value="HRDC"/>
    <property type="match status" value="1"/>
</dbReference>
<dbReference type="SMART" id="SM00382">
    <property type="entry name" value="AAA"/>
    <property type="match status" value="1"/>
</dbReference>
<keyword evidence="2" id="KW-0347">Helicase</keyword>
<dbReference type="InterPro" id="IPR027417">
    <property type="entry name" value="P-loop_NTPase"/>
</dbReference>
<protein>
    <submittedName>
        <fullName evidence="2">Helicase</fullName>
    </submittedName>
</protein>
<accession>A0ABX1X0W4</accession>
<dbReference type="Gene3D" id="1.10.10.1390">
    <property type="entry name" value="ATP-dependent DNA helicase RecQ"/>
    <property type="match status" value="1"/>
</dbReference>
<dbReference type="Pfam" id="PF05970">
    <property type="entry name" value="PIF1"/>
    <property type="match status" value="1"/>
</dbReference>
<dbReference type="EMBL" id="RZNH01000039">
    <property type="protein sequence ID" value="NOU61715.1"/>
    <property type="molecule type" value="Genomic_DNA"/>
</dbReference>
<dbReference type="PANTHER" id="PTHR47642:SF5">
    <property type="entry name" value="ATP-DEPENDENT DNA HELICASE"/>
    <property type="match status" value="1"/>
</dbReference>
<evidence type="ECO:0000313" key="2">
    <source>
        <dbReference type="EMBL" id="NOU61715.1"/>
    </source>
</evidence>
<dbReference type="CDD" id="cd18809">
    <property type="entry name" value="SF1_C_RecD"/>
    <property type="match status" value="1"/>
</dbReference>
<dbReference type="CDD" id="cd18037">
    <property type="entry name" value="DEXSc_Pif1_like"/>
    <property type="match status" value="1"/>
</dbReference>
<evidence type="ECO:0000313" key="3">
    <source>
        <dbReference type="Proteomes" id="UP000732105"/>
    </source>
</evidence>
<dbReference type="PROSITE" id="PS50967">
    <property type="entry name" value="HRDC"/>
    <property type="match status" value="1"/>
</dbReference>
<dbReference type="InterPro" id="IPR010285">
    <property type="entry name" value="DNA_helicase_pif1-like_DEAD"/>
</dbReference>
<dbReference type="InterPro" id="IPR003593">
    <property type="entry name" value="AAA+_ATPase"/>
</dbReference>